<dbReference type="Ensembl" id="ENSSGRT00000060966.1">
    <property type="protein sequence ID" value="ENSSGRP00000057105.1"/>
    <property type="gene ID" value="ENSSGRG00000029857.1"/>
</dbReference>
<evidence type="ECO:0000256" key="2">
    <source>
        <dbReference type="ARBA" id="ARBA00022603"/>
    </source>
</evidence>
<keyword evidence="4" id="KW-0949">S-adenosyl-L-methionine</keyword>
<evidence type="ECO:0000256" key="1">
    <source>
        <dbReference type="ARBA" id="ARBA00012796"/>
    </source>
</evidence>
<dbReference type="GO" id="GO:0160107">
    <property type="term" value="F:tRNA (adenine(58)-N1)-methyltransferase activity"/>
    <property type="evidence" value="ECO:0007669"/>
    <property type="project" value="UniProtKB-EC"/>
</dbReference>
<evidence type="ECO:0000259" key="8">
    <source>
        <dbReference type="Pfam" id="PF21985"/>
    </source>
</evidence>
<dbReference type="Gene3D" id="3.40.50.150">
    <property type="entry name" value="Vaccinia Virus protein VP39"/>
    <property type="match status" value="1"/>
</dbReference>
<dbReference type="PANTHER" id="PTHR12133:SF1">
    <property type="entry name" value="TRNA (ADENINE(58)-N(1))-METHYLTRANSFERASE, MITOCHONDRIAL"/>
    <property type="match status" value="1"/>
</dbReference>
<comment type="catalytic activity">
    <reaction evidence="6">
        <text>an adenosine in mRNA + S-adenosyl-L-methionine = an N(1)-methyladenosine in mRNA + S-adenosyl-L-homocysteine + H(+)</text>
        <dbReference type="Rhea" id="RHEA:55392"/>
        <dbReference type="Rhea" id="RHEA-COMP:12414"/>
        <dbReference type="Rhea" id="RHEA-COMP:12415"/>
        <dbReference type="ChEBI" id="CHEBI:15378"/>
        <dbReference type="ChEBI" id="CHEBI:57856"/>
        <dbReference type="ChEBI" id="CHEBI:59789"/>
        <dbReference type="ChEBI" id="CHEBI:74411"/>
        <dbReference type="ChEBI" id="CHEBI:74491"/>
    </reaction>
</comment>
<evidence type="ECO:0000256" key="6">
    <source>
        <dbReference type="ARBA" id="ARBA00048481"/>
    </source>
</evidence>
<reference evidence="9" key="1">
    <citation type="submission" date="2025-08" db="UniProtKB">
        <authorList>
            <consortium name="Ensembl"/>
        </authorList>
    </citation>
    <scope>IDENTIFICATION</scope>
</reference>
<dbReference type="AlphaFoldDB" id="A0A672P1A5"/>
<dbReference type="SUPFAM" id="SSF53335">
    <property type="entry name" value="S-adenosyl-L-methionine-dependent methyltransferases"/>
    <property type="match status" value="1"/>
</dbReference>
<dbReference type="Proteomes" id="UP000472262">
    <property type="component" value="Unassembled WGS sequence"/>
</dbReference>
<proteinExistence type="predicted"/>
<protein>
    <recommendedName>
        <fullName evidence="1">tRNA (adenine(58)-N(1))-methyltransferase</fullName>
        <ecNumber evidence="1">2.1.1.220</ecNumber>
    </recommendedName>
</protein>
<sequence>ETLLAEFCRKRRLEFRKMFQLKEGLKLHSNWGLIAHNDMEGCPAGSIIHTSMGILIVIRRPSLDEFTLFMKRGPAIAYPKDASAMLTMMDVTEGDCVLESGSGSGAMSLFLSRAGIREDHHRCAVLNYQRWRSSWSLRRGEEWPDNVHFHHGDLISVGALLVSLDMVNPHLALPAVVPHLHPGSVCAVYQFKRTAFI</sequence>
<dbReference type="PANTHER" id="PTHR12133">
    <property type="entry name" value="TRNA (ADENINE(58)-N(1))-METHYLTRANSFERASE"/>
    <property type="match status" value="1"/>
</dbReference>
<evidence type="ECO:0000259" key="7">
    <source>
        <dbReference type="Pfam" id="PF08704"/>
    </source>
</evidence>
<dbReference type="GO" id="GO:0005739">
    <property type="term" value="C:mitochondrion"/>
    <property type="evidence" value="ECO:0007669"/>
    <property type="project" value="TreeGrafter"/>
</dbReference>
<keyword evidence="2" id="KW-0489">Methyltransferase</keyword>
<dbReference type="EC" id="2.1.1.220" evidence="1"/>
<dbReference type="Pfam" id="PF08704">
    <property type="entry name" value="GCD14"/>
    <property type="match status" value="1"/>
</dbReference>
<dbReference type="InterPro" id="IPR049470">
    <property type="entry name" value="TRM61_C"/>
</dbReference>
<evidence type="ECO:0000256" key="4">
    <source>
        <dbReference type="ARBA" id="ARBA00022691"/>
    </source>
</evidence>
<dbReference type="FunFam" id="3.10.330.20:FF:000003">
    <property type="entry name" value="tRNA (Adenine(58)-N(1))-methyltransferase, mitochondrial isoform X1"/>
    <property type="match status" value="1"/>
</dbReference>
<dbReference type="Gene3D" id="3.10.330.20">
    <property type="match status" value="1"/>
</dbReference>
<organism evidence="9 10">
    <name type="scientific">Sinocyclocheilus grahami</name>
    <name type="common">Dianchi golden-line fish</name>
    <name type="synonym">Barbus grahami</name>
    <dbReference type="NCBI Taxonomy" id="75366"/>
    <lineage>
        <taxon>Eukaryota</taxon>
        <taxon>Metazoa</taxon>
        <taxon>Chordata</taxon>
        <taxon>Craniata</taxon>
        <taxon>Vertebrata</taxon>
        <taxon>Euteleostomi</taxon>
        <taxon>Actinopterygii</taxon>
        <taxon>Neopterygii</taxon>
        <taxon>Teleostei</taxon>
        <taxon>Ostariophysi</taxon>
        <taxon>Cypriniformes</taxon>
        <taxon>Cyprinidae</taxon>
        <taxon>Cyprininae</taxon>
        <taxon>Sinocyclocheilus</taxon>
    </lineage>
</organism>
<dbReference type="OMA" id="ASATVWE"/>
<dbReference type="InterPro" id="IPR029063">
    <property type="entry name" value="SAM-dependent_MTases_sf"/>
</dbReference>
<feature type="domain" description="tRNA (adenine(58)-N(1))-methyltransferase catalytic subunit TRM61 C-terminal" evidence="7">
    <location>
        <begin position="66"/>
        <end position="186"/>
    </location>
</feature>
<keyword evidence="3" id="KW-0808">Transferase</keyword>
<dbReference type="InParanoid" id="A0A672P1A5"/>
<keyword evidence="10" id="KW-1185">Reference proteome</keyword>
<dbReference type="InterPro" id="IPR054151">
    <property type="entry name" value="TR61B_FKBP-like"/>
</dbReference>
<evidence type="ECO:0000313" key="9">
    <source>
        <dbReference type="Ensembl" id="ENSSGRP00000057105.1"/>
    </source>
</evidence>
<evidence type="ECO:0000256" key="5">
    <source>
        <dbReference type="ARBA" id="ARBA00022694"/>
    </source>
</evidence>
<feature type="domain" description="TR61B FKBP-like" evidence="8">
    <location>
        <begin position="1"/>
        <end position="53"/>
    </location>
</feature>
<evidence type="ECO:0000256" key="3">
    <source>
        <dbReference type="ARBA" id="ARBA00022679"/>
    </source>
</evidence>
<dbReference type="GO" id="GO:0031515">
    <property type="term" value="C:tRNA (m1A) methyltransferase complex"/>
    <property type="evidence" value="ECO:0007669"/>
    <property type="project" value="InterPro"/>
</dbReference>
<dbReference type="Pfam" id="PF21985">
    <property type="entry name" value="TR61B_FKBP-like"/>
    <property type="match status" value="1"/>
</dbReference>
<reference evidence="9" key="2">
    <citation type="submission" date="2025-09" db="UniProtKB">
        <authorList>
            <consortium name="Ensembl"/>
        </authorList>
    </citation>
    <scope>IDENTIFICATION</scope>
</reference>
<accession>A0A672P1A5</accession>
<dbReference type="PROSITE" id="PS51620">
    <property type="entry name" value="SAM_TRM61"/>
    <property type="match status" value="1"/>
</dbReference>
<evidence type="ECO:0000313" key="10">
    <source>
        <dbReference type="Proteomes" id="UP000472262"/>
    </source>
</evidence>
<keyword evidence="5" id="KW-0819">tRNA processing</keyword>
<dbReference type="GO" id="GO:0030488">
    <property type="term" value="P:tRNA methylation"/>
    <property type="evidence" value="ECO:0007669"/>
    <property type="project" value="InterPro"/>
</dbReference>
<dbReference type="InterPro" id="IPR014816">
    <property type="entry name" value="tRNA_MeTrfase_Gcd14"/>
</dbReference>
<name>A0A672P1A5_SINGR</name>